<dbReference type="CDD" id="cd11304">
    <property type="entry name" value="Cadherin_repeat"/>
    <property type="match status" value="3"/>
</dbReference>
<keyword evidence="9 12" id="KW-0472">Membrane</keyword>
<dbReference type="GO" id="GO:0005886">
    <property type="term" value="C:plasma membrane"/>
    <property type="evidence" value="ECO:0007669"/>
    <property type="project" value="UniProtKB-SubCell"/>
</dbReference>
<dbReference type="Pfam" id="PF16492">
    <property type="entry name" value="Cadherin_C_2"/>
    <property type="match status" value="1"/>
</dbReference>
<reference evidence="14 15" key="1">
    <citation type="submission" date="2016-02" db="EMBL/GenBank/DDBJ databases">
        <title>Band-tailed pigeon sequencing and assembly.</title>
        <authorList>
            <person name="Soares A.E."/>
            <person name="Novak B.J."/>
            <person name="Rice E.S."/>
            <person name="O'Connell B."/>
            <person name="Chang D."/>
            <person name="Weber S."/>
            <person name="Shapiro B."/>
        </authorList>
    </citation>
    <scope>NUCLEOTIDE SEQUENCE [LARGE SCALE GENOMIC DNA]</scope>
    <source>
        <strain evidence="14">BTP2013</strain>
        <tissue evidence="14">Blood</tissue>
    </source>
</reference>
<dbReference type="PANTHER" id="PTHR24028:SF118">
    <property type="entry name" value="PROTOCADHERIN BETA-1"/>
    <property type="match status" value="1"/>
</dbReference>
<evidence type="ECO:0000313" key="14">
    <source>
        <dbReference type="EMBL" id="OPJ88327.1"/>
    </source>
</evidence>
<evidence type="ECO:0000256" key="11">
    <source>
        <dbReference type="PROSITE-ProRule" id="PRU00043"/>
    </source>
</evidence>
<evidence type="ECO:0000256" key="4">
    <source>
        <dbReference type="ARBA" id="ARBA00022729"/>
    </source>
</evidence>
<name>A0A1V4KWK0_PATFA</name>
<dbReference type="InterPro" id="IPR020894">
    <property type="entry name" value="Cadherin_CS"/>
</dbReference>
<keyword evidence="5" id="KW-0677">Repeat</keyword>
<keyword evidence="7" id="KW-0130">Cell adhesion</keyword>
<dbReference type="InterPro" id="IPR050174">
    <property type="entry name" value="Protocadherin/Cadherin-CA"/>
</dbReference>
<dbReference type="PROSITE" id="PS50268">
    <property type="entry name" value="CADHERIN_2"/>
    <property type="match status" value="3"/>
</dbReference>
<proteinExistence type="predicted"/>
<dbReference type="Pfam" id="PF00028">
    <property type="entry name" value="Cadherin"/>
    <property type="match status" value="3"/>
</dbReference>
<evidence type="ECO:0000256" key="3">
    <source>
        <dbReference type="ARBA" id="ARBA00022692"/>
    </source>
</evidence>
<comment type="subcellular location">
    <subcellularLocation>
        <location evidence="1">Cell membrane</location>
        <topology evidence="1">Single-pass type I membrane protein</topology>
    </subcellularLocation>
</comment>
<dbReference type="PROSITE" id="PS00232">
    <property type="entry name" value="CADHERIN_1"/>
    <property type="match status" value="2"/>
</dbReference>
<dbReference type="OrthoDB" id="6252479at2759"/>
<dbReference type="InterPro" id="IPR032455">
    <property type="entry name" value="Cadherin_C"/>
</dbReference>
<dbReference type="STRING" id="372326.A0A1V4KWK0"/>
<evidence type="ECO:0000256" key="7">
    <source>
        <dbReference type="ARBA" id="ARBA00022889"/>
    </source>
</evidence>
<keyword evidence="10" id="KW-0325">Glycoprotein</keyword>
<sequence length="427" mass="46090">MMHSAYKNYYELITVSELDREKIAQYILSVTAADAGSPPLTTTQTFTVDISDVNDNAPVFNQTLYVMYVHENNVPTVLVGAVSAADADVGPNAKVTYSLVPAHPTEQHPCSCISVNSENGDVFVLRPLDYEQVKQIEVLVSASDAGSPALSSNVTVRLVVVDENDNAPLVLYPSQDTSPLSSELVPMSAEAGYLITKVVAVDADSGQNSWLSYHLLRATDPGLFVVGVQSGEVRLRRPVTERDPMKQKLVVLVRDNGQPPLSATASLSALLLSDFSDVRLPHSSLAAEDDGDSLTMYLIISLVFVSLLFLASMATFVLHKMCKRKELKGGHVFYDAGNLQSSLADAATAGTLPHPYCYEISLTTGSGNSEFKFLKPILPSLPPQHCTMGRGTDDEQDFPCGPITIDDVAPDNPGMLSVEEFNSLSFK</sequence>
<evidence type="ECO:0000256" key="9">
    <source>
        <dbReference type="ARBA" id="ARBA00023136"/>
    </source>
</evidence>
<keyword evidence="3 12" id="KW-0812">Transmembrane</keyword>
<organism evidence="14 15">
    <name type="scientific">Patagioenas fasciata monilis</name>
    <dbReference type="NCBI Taxonomy" id="372326"/>
    <lineage>
        <taxon>Eukaryota</taxon>
        <taxon>Metazoa</taxon>
        <taxon>Chordata</taxon>
        <taxon>Craniata</taxon>
        <taxon>Vertebrata</taxon>
        <taxon>Euteleostomi</taxon>
        <taxon>Archelosauria</taxon>
        <taxon>Archosauria</taxon>
        <taxon>Dinosauria</taxon>
        <taxon>Saurischia</taxon>
        <taxon>Theropoda</taxon>
        <taxon>Coelurosauria</taxon>
        <taxon>Aves</taxon>
        <taxon>Neognathae</taxon>
        <taxon>Neoaves</taxon>
        <taxon>Columbimorphae</taxon>
        <taxon>Columbiformes</taxon>
        <taxon>Columbidae</taxon>
        <taxon>Patagioenas</taxon>
    </lineage>
</organism>
<evidence type="ECO:0000313" key="15">
    <source>
        <dbReference type="Proteomes" id="UP000190648"/>
    </source>
</evidence>
<dbReference type="FunFam" id="2.60.40.60:FF:000004">
    <property type="entry name" value="Protocadherin 1 gamma 2"/>
    <property type="match status" value="1"/>
</dbReference>
<dbReference type="PANTHER" id="PTHR24028">
    <property type="entry name" value="CADHERIN-87A"/>
    <property type="match status" value="1"/>
</dbReference>
<dbReference type="Gene3D" id="2.60.40.60">
    <property type="entry name" value="Cadherins"/>
    <property type="match status" value="3"/>
</dbReference>
<keyword evidence="15" id="KW-1185">Reference proteome</keyword>
<evidence type="ECO:0000256" key="5">
    <source>
        <dbReference type="ARBA" id="ARBA00022737"/>
    </source>
</evidence>
<evidence type="ECO:0000256" key="2">
    <source>
        <dbReference type="ARBA" id="ARBA00022475"/>
    </source>
</evidence>
<feature type="domain" description="Cadherin" evidence="13">
    <location>
        <begin position="12"/>
        <end position="60"/>
    </location>
</feature>
<evidence type="ECO:0000256" key="8">
    <source>
        <dbReference type="ARBA" id="ARBA00022989"/>
    </source>
</evidence>
<dbReference type="PRINTS" id="PR00205">
    <property type="entry name" value="CADHERIN"/>
</dbReference>
<dbReference type="InterPro" id="IPR015919">
    <property type="entry name" value="Cadherin-like_sf"/>
</dbReference>
<keyword evidence="6 11" id="KW-0106">Calcium</keyword>
<protein>
    <recommendedName>
        <fullName evidence="13">Cadherin domain-containing protein</fullName>
    </recommendedName>
</protein>
<feature type="transmembrane region" description="Helical" evidence="12">
    <location>
        <begin position="294"/>
        <end position="318"/>
    </location>
</feature>
<evidence type="ECO:0000256" key="10">
    <source>
        <dbReference type="ARBA" id="ARBA00023180"/>
    </source>
</evidence>
<feature type="domain" description="Cadherin" evidence="13">
    <location>
        <begin position="61"/>
        <end position="170"/>
    </location>
</feature>
<feature type="domain" description="Cadherin" evidence="13">
    <location>
        <begin position="185"/>
        <end position="283"/>
    </location>
</feature>
<dbReference type="FunFam" id="2.60.40.60:FF:000001">
    <property type="entry name" value="Protocadherin alpha 2"/>
    <property type="match status" value="1"/>
</dbReference>
<dbReference type="SMART" id="SM00112">
    <property type="entry name" value="CA"/>
    <property type="match status" value="3"/>
</dbReference>
<keyword evidence="2" id="KW-1003">Cell membrane</keyword>
<gene>
    <name evidence="14" type="ORF">AV530_008299</name>
</gene>
<keyword evidence="8 12" id="KW-1133">Transmembrane helix</keyword>
<dbReference type="InterPro" id="IPR002126">
    <property type="entry name" value="Cadherin-like_dom"/>
</dbReference>
<dbReference type="AlphaFoldDB" id="A0A1V4KWK0"/>
<evidence type="ECO:0000256" key="6">
    <source>
        <dbReference type="ARBA" id="ARBA00022837"/>
    </source>
</evidence>
<dbReference type="EMBL" id="LSYS01001584">
    <property type="protein sequence ID" value="OPJ88327.1"/>
    <property type="molecule type" value="Genomic_DNA"/>
</dbReference>
<evidence type="ECO:0000256" key="1">
    <source>
        <dbReference type="ARBA" id="ARBA00004251"/>
    </source>
</evidence>
<evidence type="ECO:0000259" key="13">
    <source>
        <dbReference type="PROSITE" id="PS50268"/>
    </source>
</evidence>
<dbReference type="SUPFAM" id="SSF49313">
    <property type="entry name" value="Cadherin-like"/>
    <property type="match status" value="3"/>
</dbReference>
<dbReference type="GO" id="GO:0005509">
    <property type="term" value="F:calcium ion binding"/>
    <property type="evidence" value="ECO:0007669"/>
    <property type="project" value="UniProtKB-UniRule"/>
</dbReference>
<keyword evidence="4" id="KW-0732">Signal</keyword>
<evidence type="ECO:0000256" key="12">
    <source>
        <dbReference type="SAM" id="Phobius"/>
    </source>
</evidence>
<dbReference type="Proteomes" id="UP000190648">
    <property type="component" value="Unassembled WGS sequence"/>
</dbReference>
<dbReference type="GO" id="GO:0007156">
    <property type="term" value="P:homophilic cell adhesion via plasma membrane adhesion molecules"/>
    <property type="evidence" value="ECO:0007669"/>
    <property type="project" value="InterPro"/>
</dbReference>
<comment type="caution">
    <text evidence="14">The sequence shown here is derived from an EMBL/GenBank/DDBJ whole genome shotgun (WGS) entry which is preliminary data.</text>
</comment>
<accession>A0A1V4KWK0</accession>